<evidence type="ECO:0000313" key="5">
    <source>
        <dbReference type="EMBL" id="CAB4732916.1"/>
    </source>
</evidence>
<dbReference type="InterPro" id="IPR020845">
    <property type="entry name" value="AMP-binding_CS"/>
</dbReference>
<reference evidence="5" key="1">
    <citation type="submission" date="2020-05" db="EMBL/GenBank/DDBJ databases">
        <authorList>
            <person name="Chiriac C."/>
            <person name="Salcher M."/>
            <person name="Ghai R."/>
            <person name="Kavagutti S V."/>
        </authorList>
    </citation>
    <scope>NUCLEOTIDE SEQUENCE</scope>
</reference>
<dbReference type="Gene3D" id="3.40.50.12780">
    <property type="entry name" value="N-terminal domain of ligase-like"/>
    <property type="match status" value="1"/>
</dbReference>
<evidence type="ECO:0000256" key="2">
    <source>
        <dbReference type="ARBA" id="ARBA00022598"/>
    </source>
</evidence>
<dbReference type="Pfam" id="PF00501">
    <property type="entry name" value="AMP-binding"/>
    <property type="match status" value="1"/>
</dbReference>
<comment type="similarity">
    <text evidence="1">Belongs to the ATP-dependent AMP-binding enzyme family.</text>
</comment>
<organism evidence="5">
    <name type="scientific">freshwater metagenome</name>
    <dbReference type="NCBI Taxonomy" id="449393"/>
    <lineage>
        <taxon>unclassified sequences</taxon>
        <taxon>metagenomes</taxon>
        <taxon>ecological metagenomes</taxon>
    </lineage>
</organism>
<dbReference type="Pfam" id="PF13193">
    <property type="entry name" value="AMP-binding_C"/>
    <property type="match status" value="1"/>
</dbReference>
<dbReference type="InterPro" id="IPR045851">
    <property type="entry name" value="AMP-bd_C_sf"/>
</dbReference>
<dbReference type="GO" id="GO:0006631">
    <property type="term" value="P:fatty acid metabolic process"/>
    <property type="evidence" value="ECO:0007669"/>
    <property type="project" value="TreeGrafter"/>
</dbReference>
<dbReference type="InterPro" id="IPR000873">
    <property type="entry name" value="AMP-dep_synth/lig_dom"/>
</dbReference>
<dbReference type="PANTHER" id="PTHR43201">
    <property type="entry name" value="ACYL-COA SYNTHETASE"/>
    <property type="match status" value="1"/>
</dbReference>
<evidence type="ECO:0000259" key="3">
    <source>
        <dbReference type="Pfam" id="PF00501"/>
    </source>
</evidence>
<dbReference type="Gene3D" id="3.30.300.30">
    <property type="match status" value="1"/>
</dbReference>
<sequence length="502" mass="54574">MHLSSFVEMVESGFDDRVLLGDENSQITGTEFGFLVRLGATQIHNKYASVMYVGENHALLPVALFAAAWAGVPFVPVNYRLEDRQLRMLIDRYPNSLVLTDPLTAARLEELSPLILGEWLSALSTIDLEEVGPTEPAENDDDVAVVLFTSGTTSEPKSALLRHRHLMAYLLGSVEFGSADDSEAVLVSVPPYHVAGIANMLSNLFSGRRLVYLKSFSAQEWLSKVAEEKVTHAMVVPTMLARIVEELDGAVMATSTLRTLSYGGAKVSERIIRLALQAFPTTGFVNAYGLTETASTIAVLGPEDHRAALISDDPLIQRRLSSVGQVLPMIEIAIRDDHEKAVEPGESGLIYLRGEQVSGEYAGANLLDSEGWFCTRDQGSIDSEGYLFIEGRVDDTIIRGGENIAPAEIEEVLLAQAGVAEACVVGLPDDEWGQRIVAVVVRQGGHSVEPNILQEAVRKVLRGSKTPEEIVVRDSLPHTETGKMLRRVVQSELLAREGGTAT</sequence>
<protein>
    <submittedName>
        <fullName evidence="5">Unannotated protein</fullName>
    </submittedName>
</protein>
<gene>
    <name evidence="5" type="ORF">UFOPK2658_01797</name>
</gene>
<dbReference type="InterPro" id="IPR025110">
    <property type="entry name" value="AMP-bd_C"/>
</dbReference>
<keyword evidence="2" id="KW-0436">Ligase</keyword>
<dbReference type="CDD" id="cd04433">
    <property type="entry name" value="AFD_class_I"/>
    <property type="match status" value="1"/>
</dbReference>
<dbReference type="AlphaFoldDB" id="A0A6J6SDF8"/>
<evidence type="ECO:0000259" key="4">
    <source>
        <dbReference type="Pfam" id="PF13193"/>
    </source>
</evidence>
<dbReference type="InterPro" id="IPR042099">
    <property type="entry name" value="ANL_N_sf"/>
</dbReference>
<dbReference type="GO" id="GO:0031956">
    <property type="term" value="F:medium-chain fatty acid-CoA ligase activity"/>
    <property type="evidence" value="ECO:0007669"/>
    <property type="project" value="TreeGrafter"/>
</dbReference>
<accession>A0A6J6SDF8</accession>
<feature type="domain" description="AMP-dependent synthetase/ligase" evidence="3">
    <location>
        <begin position="46"/>
        <end position="361"/>
    </location>
</feature>
<dbReference type="PANTHER" id="PTHR43201:SF5">
    <property type="entry name" value="MEDIUM-CHAIN ACYL-COA LIGASE ACSF2, MITOCHONDRIAL"/>
    <property type="match status" value="1"/>
</dbReference>
<dbReference type="PROSITE" id="PS00455">
    <property type="entry name" value="AMP_BINDING"/>
    <property type="match status" value="1"/>
</dbReference>
<feature type="domain" description="AMP-binding enzyme C-terminal" evidence="4">
    <location>
        <begin position="408"/>
        <end position="483"/>
    </location>
</feature>
<name>A0A6J6SDF8_9ZZZZ</name>
<proteinExistence type="inferred from homology"/>
<evidence type="ECO:0000256" key="1">
    <source>
        <dbReference type="ARBA" id="ARBA00006432"/>
    </source>
</evidence>
<dbReference type="EMBL" id="CAEZYH010000125">
    <property type="protein sequence ID" value="CAB4732916.1"/>
    <property type="molecule type" value="Genomic_DNA"/>
</dbReference>
<dbReference type="SUPFAM" id="SSF56801">
    <property type="entry name" value="Acetyl-CoA synthetase-like"/>
    <property type="match status" value="1"/>
</dbReference>